<proteinExistence type="predicted"/>
<evidence type="ECO:0000313" key="2">
    <source>
        <dbReference type="Proteomes" id="UP000192505"/>
    </source>
</evidence>
<reference evidence="1 2" key="1">
    <citation type="submission" date="2017-01" db="EMBL/GenBank/DDBJ databases">
        <title>Novel large sulfur bacteria in the metagenomes of groundwater-fed chemosynthetic microbial mats in the Lake Huron basin.</title>
        <authorList>
            <person name="Sharrar A.M."/>
            <person name="Flood B.E."/>
            <person name="Bailey J.V."/>
            <person name="Jones D.S."/>
            <person name="Biddanda B."/>
            <person name="Ruberg S.A."/>
            <person name="Marcus D.N."/>
            <person name="Dick G.J."/>
        </authorList>
    </citation>
    <scope>NUCLEOTIDE SEQUENCE [LARGE SCALE GENOMIC DNA]</scope>
    <source>
        <strain evidence="1">A7</strain>
    </source>
</reference>
<dbReference type="AlphaFoldDB" id="A0A1W9KQR2"/>
<protein>
    <submittedName>
        <fullName evidence="1">Uncharacterized protein</fullName>
    </submittedName>
</protein>
<dbReference type="EMBL" id="MTEI01000015">
    <property type="protein sequence ID" value="OQW86551.1"/>
    <property type="molecule type" value="Genomic_DNA"/>
</dbReference>
<accession>A0A1W9KQR2</accession>
<dbReference type="Proteomes" id="UP000192505">
    <property type="component" value="Unassembled WGS sequence"/>
</dbReference>
<gene>
    <name evidence="1" type="ORF">BWK72_16860</name>
</gene>
<evidence type="ECO:0000313" key="1">
    <source>
        <dbReference type="EMBL" id="OQW86551.1"/>
    </source>
</evidence>
<name>A0A1W9KQR2_9BURK</name>
<organism evidence="1 2">
    <name type="scientific">Rhodoferax ferrireducens</name>
    <dbReference type="NCBI Taxonomy" id="192843"/>
    <lineage>
        <taxon>Bacteria</taxon>
        <taxon>Pseudomonadati</taxon>
        <taxon>Pseudomonadota</taxon>
        <taxon>Betaproteobacteria</taxon>
        <taxon>Burkholderiales</taxon>
        <taxon>Comamonadaceae</taxon>
        <taxon>Rhodoferax</taxon>
    </lineage>
</organism>
<sequence>MPIDYKKNLARLRDIVSVEDAEGLLDWLQNRPSAKIDLADCTHLHPASLQVLMAAQCRVATWPADASLHGWLASALHNK</sequence>
<comment type="caution">
    <text evidence="1">The sequence shown here is derived from an EMBL/GenBank/DDBJ whole genome shotgun (WGS) entry which is preliminary data.</text>
</comment>